<keyword evidence="3" id="KW-1185">Reference proteome</keyword>
<dbReference type="RefSeq" id="WP_158957542.1">
    <property type="nucleotide sequence ID" value="NZ_CP046916.1"/>
</dbReference>
<name>A0A7Z2JKB4_9BURK</name>
<gene>
    <name evidence="1" type="ORF">FAZ98_31230</name>
    <name evidence="2" type="ORF">FAZ98_31710</name>
</gene>
<dbReference type="KEGG" id="pacs:FAZ98_31230"/>
<organism evidence="1 3">
    <name type="scientific">Paraburkholderia acidisoli</name>
    <dbReference type="NCBI Taxonomy" id="2571748"/>
    <lineage>
        <taxon>Bacteria</taxon>
        <taxon>Pseudomonadati</taxon>
        <taxon>Pseudomonadota</taxon>
        <taxon>Betaproteobacteria</taxon>
        <taxon>Burkholderiales</taxon>
        <taxon>Burkholderiaceae</taxon>
        <taxon>Paraburkholderia</taxon>
    </lineage>
</organism>
<dbReference type="KEGG" id="pacs:FAZ98_31710"/>
<evidence type="ECO:0000313" key="1">
    <source>
        <dbReference type="EMBL" id="QGZ66275.1"/>
    </source>
</evidence>
<proteinExistence type="predicted"/>
<dbReference type="AlphaFoldDB" id="A0A7Z2JKB4"/>
<evidence type="ECO:0000313" key="2">
    <source>
        <dbReference type="EMBL" id="QGZ66359.1"/>
    </source>
</evidence>
<dbReference type="EMBL" id="CP046916">
    <property type="protein sequence ID" value="QGZ66359.1"/>
    <property type="molecule type" value="Genomic_DNA"/>
</dbReference>
<dbReference type="EMBL" id="CP046916">
    <property type="protein sequence ID" value="QGZ66275.1"/>
    <property type="molecule type" value="Genomic_DNA"/>
</dbReference>
<accession>A0A7Z2JKB4</accession>
<reference evidence="1 3" key="1">
    <citation type="submission" date="2019-12" db="EMBL/GenBank/DDBJ databases">
        <title>Paraburkholderia acidiphila 7Q-K02 sp. nov and Paraburkholderia acidisoli DHF22 sp. nov., two strains isolated from forest soil.</title>
        <authorList>
            <person name="Gao Z."/>
            <person name="Qiu L."/>
        </authorList>
    </citation>
    <scope>NUCLEOTIDE SEQUENCE [LARGE SCALE GENOMIC DNA]</scope>
    <source>
        <strain evidence="1 3">DHF22</strain>
    </source>
</reference>
<sequence>MPQYPLAPVPGGTTTTLDVTAATVIKNAPGRLFTVSVLVAGTAAGAVYDSVATTGNTAANQIGVIADVAGPINFNAMPTAAGIVVVPGTGQTLAVSWS</sequence>
<dbReference type="Proteomes" id="UP000433577">
    <property type="component" value="Chromosome 4"/>
</dbReference>
<protein>
    <submittedName>
        <fullName evidence="1">Uncharacterized protein</fullName>
    </submittedName>
</protein>
<dbReference type="OrthoDB" id="9155936at2"/>
<evidence type="ECO:0000313" key="3">
    <source>
        <dbReference type="Proteomes" id="UP000433577"/>
    </source>
</evidence>